<dbReference type="EC" id="5.4.2.2" evidence="4"/>
<evidence type="ECO:0000256" key="3">
    <source>
        <dbReference type="ARBA" id="ARBA00010231"/>
    </source>
</evidence>
<evidence type="ECO:0000256" key="2">
    <source>
        <dbReference type="ARBA" id="ARBA00001946"/>
    </source>
</evidence>
<evidence type="ECO:0000259" key="10">
    <source>
        <dbReference type="Pfam" id="PF02878"/>
    </source>
</evidence>
<dbReference type="Gene3D" id="3.40.120.10">
    <property type="entry name" value="Alpha-D-Glucose-1,6-Bisphosphate, subunit A, domain 3"/>
    <property type="match status" value="3"/>
</dbReference>
<comment type="similarity">
    <text evidence="3 9">Belongs to the phosphohexose mutase family.</text>
</comment>
<proteinExistence type="inferred from homology"/>
<dbReference type="Pfam" id="PF02880">
    <property type="entry name" value="PGM_PMM_III"/>
    <property type="match status" value="1"/>
</dbReference>
<feature type="domain" description="Alpha-D-phosphohexomutase alpha/beta/alpha" evidence="12">
    <location>
        <begin position="314"/>
        <end position="419"/>
    </location>
</feature>
<dbReference type="NCBIfam" id="NF005737">
    <property type="entry name" value="PRK07564.1-1"/>
    <property type="match status" value="1"/>
</dbReference>
<feature type="domain" description="Alpha-D-phosphohexomutase alpha/beta/alpha" evidence="11">
    <location>
        <begin position="197"/>
        <end position="305"/>
    </location>
</feature>
<keyword evidence="6 9" id="KW-0479">Metal-binding</keyword>
<evidence type="ECO:0000259" key="12">
    <source>
        <dbReference type="Pfam" id="PF02880"/>
    </source>
</evidence>
<dbReference type="SUPFAM" id="SSF53738">
    <property type="entry name" value="Phosphoglucomutase, first 3 domains"/>
    <property type="match status" value="3"/>
</dbReference>
<dbReference type="PROSITE" id="PS00710">
    <property type="entry name" value="PGM_PMM"/>
    <property type="match status" value="1"/>
</dbReference>
<reference evidence="13 14" key="1">
    <citation type="submission" date="2016-11" db="EMBL/GenBank/DDBJ databases">
        <title>The macronuclear genome of Stentor coeruleus: a giant cell with tiny introns.</title>
        <authorList>
            <person name="Slabodnick M."/>
            <person name="Ruby J.G."/>
            <person name="Reiff S.B."/>
            <person name="Swart E.C."/>
            <person name="Gosai S."/>
            <person name="Prabakaran S."/>
            <person name="Witkowska E."/>
            <person name="Larue G.E."/>
            <person name="Fisher S."/>
            <person name="Freeman R.M."/>
            <person name="Gunawardena J."/>
            <person name="Chu W."/>
            <person name="Stover N.A."/>
            <person name="Gregory B.D."/>
            <person name="Nowacki M."/>
            <person name="Derisi J."/>
            <person name="Roy S.W."/>
            <person name="Marshall W.F."/>
            <person name="Sood P."/>
        </authorList>
    </citation>
    <scope>NUCLEOTIDE SEQUENCE [LARGE SCALE GENOMIC DNA]</scope>
    <source>
        <strain evidence="13">WM001</strain>
    </source>
</reference>
<dbReference type="PANTHER" id="PTHR22573:SF2">
    <property type="entry name" value="PHOSPHOGLUCOMUTASE"/>
    <property type="match status" value="1"/>
</dbReference>
<sequence>MDIMAAIRIVQTTPIPGMKAGTSGLRKKVVEASQANYVENFTQCVFSVYSEKENIEGCTMVVGGDGRFYNKQAIQKIFKVAAANKIGRIWVGENGILSTPSVSIIIREREDGISKGGLILTASHNPGGPNGDFGIKFNGENGSSAVEEITNKIYEESLKIETYKIADLPEIDISTIGSQTFDVEGHPFVVEVISSTEDYIRKMRSIFDFNKIKILLDRPDFSMVYDCMHGVAGPYVRAIFGDILGVPSGNLMNSTPLEDFGGGHPDPNLIYAHDLVKVMGVGKDHGIFPSFGAANDGDADRNMVLGKQFFVVPSDSVAVIAANYSCIPSFPQGCIGAARSMATSLALNAVAEKLGFPLFETPTGWKFFGNLMDAGKINLCGEESFGTSSDHCREKDGIWAVLCWLSILAHKNEGRAELLSVKDVLSEHWRTYGRNYYIRHDYERCDSDQAKAFMKSLEEKFPIFEGKADNFSYHDPVDNSTSSNQGLRFIKGNWRVVFRLSGTDSVGSTVRIYFEKHETENLEMETEAALQDVSLLMYINYLEEKNLMSLLRIKLIRNYYYLALFCERIFAIVFMI</sequence>
<dbReference type="GO" id="GO:0000287">
    <property type="term" value="F:magnesium ion binding"/>
    <property type="evidence" value="ECO:0007669"/>
    <property type="project" value="InterPro"/>
</dbReference>
<evidence type="ECO:0000256" key="1">
    <source>
        <dbReference type="ARBA" id="ARBA00000443"/>
    </source>
</evidence>
<dbReference type="InterPro" id="IPR036900">
    <property type="entry name" value="A-D-PHexomutase_C_sf"/>
</dbReference>
<dbReference type="AlphaFoldDB" id="A0A1R2CBV7"/>
<dbReference type="OrthoDB" id="2291at2759"/>
<dbReference type="InterPro" id="IPR005845">
    <property type="entry name" value="A-D-PHexomutase_a/b/a-II"/>
</dbReference>
<evidence type="ECO:0000256" key="6">
    <source>
        <dbReference type="ARBA" id="ARBA00022723"/>
    </source>
</evidence>
<dbReference type="GO" id="GO:0005829">
    <property type="term" value="C:cytosol"/>
    <property type="evidence" value="ECO:0007669"/>
    <property type="project" value="TreeGrafter"/>
</dbReference>
<evidence type="ECO:0000256" key="4">
    <source>
        <dbReference type="ARBA" id="ARBA00012728"/>
    </source>
</evidence>
<dbReference type="InterPro" id="IPR005844">
    <property type="entry name" value="A-D-PHexomutase_a/b/a-I"/>
</dbReference>
<comment type="catalytic activity">
    <reaction evidence="1">
        <text>alpha-D-glucose 1-phosphate = alpha-D-glucose 6-phosphate</text>
        <dbReference type="Rhea" id="RHEA:23536"/>
        <dbReference type="ChEBI" id="CHEBI:58225"/>
        <dbReference type="ChEBI" id="CHEBI:58601"/>
        <dbReference type="EC" id="5.4.2.2"/>
    </reaction>
</comment>
<dbReference type="FunFam" id="3.40.120.10:FF:000004">
    <property type="entry name" value="Phosphoglucomutase 5"/>
    <property type="match status" value="1"/>
</dbReference>
<keyword evidence="5" id="KW-0597">Phosphoprotein</keyword>
<comment type="caution">
    <text evidence="13">The sequence shown here is derived from an EMBL/GenBank/DDBJ whole genome shotgun (WGS) entry which is preliminary data.</text>
</comment>
<dbReference type="Gene3D" id="3.30.310.50">
    <property type="entry name" value="Alpha-D-phosphohexomutase, C-terminal domain"/>
    <property type="match status" value="1"/>
</dbReference>
<accession>A0A1R2CBV7</accession>
<name>A0A1R2CBV7_9CILI</name>
<dbReference type="Proteomes" id="UP000187209">
    <property type="component" value="Unassembled WGS sequence"/>
</dbReference>
<keyword evidence="14" id="KW-1185">Reference proteome</keyword>
<evidence type="ECO:0000313" key="14">
    <source>
        <dbReference type="Proteomes" id="UP000187209"/>
    </source>
</evidence>
<dbReference type="Pfam" id="PF02878">
    <property type="entry name" value="PGM_PMM_I"/>
    <property type="match status" value="1"/>
</dbReference>
<dbReference type="Pfam" id="PF24947">
    <property type="entry name" value="PGM1_C_vert_fung"/>
    <property type="match status" value="1"/>
</dbReference>
<evidence type="ECO:0000256" key="8">
    <source>
        <dbReference type="ARBA" id="ARBA00023235"/>
    </source>
</evidence>
<protein>
    <recommendedName>
        <fullName evidence="4">phosphoglucomutase (alpha-D-glucose-1,6-bisphosphate-dependent)</fullName>
        <ecNumber evidence="4">5.4.2.2</ecNumber>
    </recommendedName>
</protein>
<feature type="domain" description="Alpha-D-phosphohexomutase alpha/beta/alpha" evidence="10">
    <location>
        <begin position="18"/>
        <end position="163"/>
    </location>
</feature>
<dbReference type="InterPro" id="IPR045244">
    <property type="entry name" value="PGM"/>
</dbReference>
<evidence type="ECO:0000259" key="11">
    <source>
        <dbReference type="Pfam" id="PF02879"/>
    </source>
</evidence>
<evidence type="ECO:0000256" key="5">
    <source>
        <dbReference type="ARBA" id="ARBA00022553"/>
    </source>
</evidence>
<dbReference type="FunFam" id="3.40.120.10:FF:000005">
    <property type="entry name" value="Phosphoglucomutase 5"/>
    <property type="match status" value="1"/>
</dbReference>
<evidence type="ECO:0000313" key="13">
    <source>
        <dbReference type="EMBL" id="OMJ86483.1"/>
    </source>
</evidence>
<dbReference type="InterPro" id="IPR005846">
    <property type="entry name" value="A-D-PHexomutase_a/b/a-III"/>
</dbReference>
<dbReference type="PRINTS" id="PR00509">
    <property type="entry name" value="PGMPMM"/>
</dbReference>
<dbReference type="GO" id="GO:0004614">
    <property type="term" value="F:phosphoglucomutase activity"/>
    <property type="evidence" value="ECO:0007669"/>
    <property type="project" value="UniProtKB-EC"/>
</dbReference>
<dbReference type="Pfam" id="PF02879">
    <property type="entry name" value="PGM_PMM_II"/>
    <property type="match status" value="1"/>
</dbReference>
<keyword evidence="7 9" id="KW-0460">Magnesium</keyword>
<dbReference type="InterPro" id="IPR016055">
    <property type="entry name" value="A-D-PHexomutase_a/b/a-I/II/III"/>
</dbReference>
<dbReference type="SUPFAM" id="SSF55957">
    <property type="entry name" value="Phosphoglucomutase, C-terminal domain"/>
    <property type="match status" value="1"/>
</dbReference>
<dbReference type="InterPro" id="IPR005841">
    <property type="entry name" value="Alpha-D-phosphohexomutase_SF"/>
</dbReference>
<dbReference type="GO" id="GO:0005975">
    <property type="term" value="P:carbohydrate metabolic process"/>
    <property type="evidence" value="ECO:0007669"/>
    <property type="project" value="InterPro"/>
</dbReference>
<dbReference type="InterPro" id="IPR016066">
    <property type="entry name" value="A-D-PHexomutase_CS"/>
</dbReference>
<dbReference type="EMBL" id="MPUH01000204">
    <property type="protein sequence ID" value="OMJ86483.1"/>
    <property type="molecule type" value="Genomic_DNA"/>
</dbReference>
<gene>
    <name evidence="13" type="ORF">SteCoe_11976</name>
</gene>
<keyword evidence="8" id="KW-0413">Isomerase</keyword>
<evidence type="ECO:0000256" key="9">
    <source>
        <dbReference type="RuleBase" id="RU004326"/>
    </source>
</evidence>
<organism evidence="13 14">
    <name type="scientific">Stentor coeruleus</name>
    <dbReference type="NCBI Taxonomy" id="5963"/>
    <lineage>
        <taxon>Eukaryota</taxon>
        <taxon>Sar</taxon>
        <taxon>Alveolata</taxon>
        <taxon>Ciliophora</taxon>
        <taxon>Postciliodesmatophora</taxon>
        <taxon>Heterotrichea</taxon>
        <taxon>Heterotrichida</taxon>
        <taxon>Stentoridae</taxon>
        <taxon>Stentor</taxon>
    </lineage>
</organism>
<evidence type="ECO:0000256" key="7">
    <source>
        <dbReference type="ARBA" id="ARBA00022842"/>
    </source>
</evidence>
<dbReference type="PANTHER" id="PTHR22573">
    <property type="entry name" value="PHOSPHOHEXOMUTASE FAMILY MEMBER"/>
    <property type="match status" value="1"/>
</dbReference>
<comment type="cofactor">
    <cofactor evidence="2">
        <name>Mg(2+)</name>
        <dbReference type="ChEBI" id="CHEBI:18420"/>
    </cofactor>
</comment>